<dbReference type="InterPro" id="IPR054582">
    <property type="entry name" value="DmmA-like_N"/>
</dbReference>
<organism evidence="10 11">
    <name type="scientific">Geodermatophilus arenarius</name>
    <dbReference type="NCBI Taxonomy" id="1137990"/>
    <lineage>
        <taxon>Bacteria</taxon>
        <taxon>Bacillati</taxon>
        <taxon>Actinomycetota</taxon>
        <taxon>Actinomycetes</taxon>
        <taxon>Geodermatophilales</taxon>
        <taxon>Geodermatophilaceae</taxon>
        <taxon>Geodermatophilus</taxon>
    </lineage>
</organism>
<keyword evidence="3" id="KW-0001">2Fe-2S</keyword>
<keyword evidence="7" id="KW-0411">Iron-sulfur</keyword>
<evidence type="ECO:0000256" key="4">
    <source>
        <dbReference type="ARBA" id="ARBA00022723"/>
    </source>
</evidence>
<dbReference type="InterPro" id="IPR036010">
    <property type="entry name" value="2Fe-2S_ferredoxin-like_sf"/>
</dbReference>
<dbReference type="CDD" id="cd06185">
    <property type="entry name" value="PDR_like"/>
    <property type="match status" value="1"/>
</dbReference>
<dbReference type="Proteomes" id="UP001596025">
    <property type="component" value="Unassembled WGS sequence"/>
</dbReference>
<keyword evidence="4" id="KW-0479">Metal-binding</keyword>
<dbReference type="Pfam" id="PF00111">
    <property type="entry name" value="Fer2"/>
    <property type="match status" value="1"/>
</dbReference>
<proteinExistence type="predicted"/>
<dbReference type="SUPFAM" id="SSF54292">
    <property type="entry name" value="2Fe-2S ferredoxin-like"/>
    <property type="match status" value="1"/>
</dbReference>
<sequence length="326" mass="33868">MTAVLPAPPTAAPGEALPLQLEVAAVADAAPGIRTLVLRHPDDALLPGYAPGSHVVLTCGERRNAYSLTGDGAPGQEYRISVLLCPDGRGGSAFVHGLAVGDRVAVSRPRSAFAPIASARHHVLVAGGIGITPMLSHARAAVRWGRSFELVYGHRPGAGAHHEELAALCGDRLAVHESTPAMLDAVAAVLADRPIGTHVYVCGPAPLLEFVERTATELGWPPARVHAERFSAADLDPGEPFTAHLARSGVRVPVPAGVSLLAALEGSGVAVPSMCRQGVCGECRVPVVSGRPLHRDLYLSETERAAGDAVVCCVSRSLDDDLELDL</sequence>
<dbReference type="InterPro" id="IPR012675">
    <property type="entry name" value="Beta-grasp_dom_sf"/>
</dbReference>
<dbReference type="Pfam" id="PF22290">
    <property type="entry name" value="DmmA-like_N"/>
    <property type="match status" value="1"/>
</dbReference>
<dbReference type="Gene3D" id="2.40.30.10">
    <property type="entry name" value="Translation factors"/>
    <property type="match status" value="1"/>
</dbReference>
<name>A0ABV9LHD7_9ACTN</name>
<feature type="domain" description="2Fe-2S ferredoxin-type" evidence="8">
    <location>
        <begin position="239"/>
        <end position="326"/>
    </location>
</feature>
<dbReference type="PANTHER" id="PTHR47354:SF1">
    <property type="entry name" value="CARNITINE MONOOXYGENASE REDUCTASE SUBUNIT"/>
    <property type="match status" value="1"/>
</dbReference>
<dbReference type="PROSITE" id="PS51384">
    <property type="entry name" value="FAD_FR"/>
    <property type="match status" value="1"/>
</dbReference>
<dbReference type="CDD" id="cd00207">
    <property type="entry name" value="fer2"/>
    <property type="match status" value="1"/>
</dbReference>
<evidence type="ECO:0000256" key="3">
    <source>
        <dbReference type="ARBA" id="ARBA00022714"/>
    </source>
</evidence>
<evidence type="ECO:0000313" key="10">
    <source>
        <dbReference type="EMBL" id="MFC4692490.1"/>
    </source>
</evidence>
<keyword evidence="6" id="KW-0408">Iron</keyword>
<keyword evidence="11" id="KW-1185">Reference proteome</keyword>
<evidence type="ECO:0000256" key="2">
    <source>
        <dbReference type="ARBA" id="ARBA00022630"/>
    </source>
</evidence>
<dbReference type="InterPro" id="IPR001041">
    <property type="entry name" value="2Fe-2S_ferredoxin-type"/>
</dbReference>
<evidence type="ECO:0000256" key="1">
    <source>
        <dbReference type="ARBA" id="ARBA00001974"/>
    </source>
</evidence>
<comment type="cofactor">
    <cofactor evidence="1">
        <name>FAD</name>
        <dbReference type="ChEBI" id="CHEBI:57692"/>
    </cofactor>
</comment>
<reference evidence="11" key="1">
    <citation type="journal article" date="2019" name="Int. J. Syst. Evol. Microbiol.">
        <title>The Global Catalogue of Microorganisms (GCM) 10K type strain sequencing project: providing services to taxonomists for standard genome sequencing and annotation.</title>
        <authorList>
            <consortium name="The Broad Institute Genomics Platform"/>
            <consortium name="The Broad Institute Genome Sequencing Center for Infectious Disease"/>
            <person name="Wu L."/>
            <person name="Ma J."/>
        </authorList>
    </citation>
    <scope>NUCLEOTIDE SEQUENCE [LARGE SCALE GENOMIC DNA]</scope>
    <source>
        <strain evidence="11">CCUG 62763</strain>
    </source>
</reference>
<dbReference type="PRINTS" id="PR00409">
    <property type="entry name" value="PHDIOXRDTASE"/>
</dbReference>
<dbReference type="InterPro" id="IPR039261">
    <property type="entry name" value="FNR_nucleotide-bd"/>
</dbReference>
<evidence type="ECO:0000256" key="6">
    <source>
        <dbReference type="ARBA" id="ARBA00023004"/>
    </source>
</evidence>
<dbReference type="Gene3D" id="3.40.50.80">
    <property type="entry name" value="Nucleotide-binding domain of ferredoxin-NADP reductase (FNR) module"/>
    <property type="match status" value="1"/>
</dbReference>
<dbReference type="InterPro" id="IPR017927">
    <property type="entry name" value="FAD-bd_FR_type"/>
</dbReference>
<evidence type="ECO:0000256" key="7">
    <source>
        <dbReference type="ARBA" id="ARBA00023014"/>
    </source>
</evidence>
<accession>A0ABV9LHD7</accession>
<evidence type="ECO:0000256" key="5">
    <source>
        <dbReference type="ARBA" id="ARBA00023002"/>
    </source>
</evidence>
<keyword evidence="2" id="KW-0285">Flavoprotein</keyword>
<dbReference type="InterPro" id="IPR017938">
    <property type="entry name" value="Riboflavin_synthase-like_b-brl"/>
</dbReference>
<keyword evidence="5" id="KW-0560">Oxidoreductase</keyword>
<dbReference type="PANTHER" id="PTHR47354">
    <property type="entry name" value="NADH OXIDOREDUCTASE HCR"/>
    <property type="match status" value="1"/>
</dbReference>
<dbReference type="RefSeq" id="WP_387986499.1">
    <property type="nucleotide sequence ID" value="NZ_JBHSGR010000002.1"/>
</dbReference>
<dbReference type="SUPFAM" id="SSF63380">
    <property type="entry name" value="Riboflavin synthase domain-like"/>
    <property type="match status" value="1"/>
</dbReference>
<evidence type="ECO:0000259" key="9">
    <source>
        <dbReference type="PROSITE" id="PS51384"/>
    </source>
</evidence>
<dbReference type="InterPro" id="IPR050415">
    <property type="entry name" value="MRET"/>
</dbReference>
<dbReference type="PROSITE" id="PS51085">
    <property type="entry name" value="2FE2S_FER_2"/>
    <property type="match status" value="1"/>
</dbReference>
<evidence type="ECO:0000313" key="11">
    <source>
        <dbReference type="Proteomes" id="UP001596025"/>
    </source>
</evidence>
<gene>
    <name evidence="10" type="ORF">ACFO3M_03715</name>
</gene>
<dbReference type="EMBL" id="JBHSGR010000002">
    <property type="protein sequence ID" value="MFC4692490.1"/>
    <property type="molecule type" value="Genomic_DNA"/>
</dbReference>
<protein>
    <submittedName>
        <fullName evidence="10">PDR/VanB family oxidoreductase</fullName>
    </submittedName>
</protein>
<comment type="caution">
    <text evidence="10">The sequence shown here is derived from an EMBL/GenBank/DDBJ whole genome shotgun (WGS) entry which is preliminary data.</text>
</comment>
<dbReference type="Gene3D" id="3.10.20.30">
    <property type="match status" value="1"/>
</dbReference>
<feature type="domain" description="FAD-binding FR-type" evidence="9">
    <location>
        <begin position="16"/>
        <end position="116"/>
    </location>
</feature>
<dbReference type="SUPFAM" id="SSF52343">
    <property type="entry name" value="Ferredoxin reductase-like, C-terminal NADP-linked domain"/>
    <property type="match status" value="1"/>
</dbReference>
<evidence type="ECO:0000259" key="8">
    <source>
        <dbReference type="PROSITE" id="PS51085"/>
    </source>
</evidence>